<name>A0A381QDG3_9ZZZZ</name>
<keyword evidence="4" id="KW-0378">Hydrolase</keyword>
<dbReference type="PANTHER" id="PTHR12992">
    <property type="entry name" value="NUDIX HYDROLASE"/>
    <property type="match status" value="1"/>
</dbReference>
<reference evidence="8" key="1">
    <citation type="submission" date="2018-05" db="EMBL/GenBank/DDBJ databases">
        <authorList>
            <person name="Lanie J.A."/>
            <person name="Ng W.-L."/>
            <person name="Kazmierczak K.M."/>
            <person name="Andrzejewski T.M."/>
            <person name="Davidsen T.M."/>
            <person name="Wayne K.J."/>
            <person name="Tettelin H."/>
            <person name="Glass J.I."/>
            <person name="Rusch D."/>
            <person name="Podicherti R."/>
            <person name="Tsui H.-C.T."/>
            <person name="Winkler M.E."/>
        </authorList>
    </citation>
    <scope>NUCLEOTIDE SEQUENCE</scope>
</reference>
<evidence type="ECO:0000256" key="6">
    <source>
        <dbReference type="ARBA" id="ARBA00023211"/>
    </source>
</evidence>
<dbReference type="PANTHER" id="PTHR12992:SF11">
    <property type="entry name" value="MITOCHONDRIAL COENZYME A DIPHOSPHATASE NUDT8"/>
    <property type="match status" value="1"/>
</dbReference>
<evidence type="ECO:0000256" key="2">
    <source>
        <dbReference type="ARBA" id="ARBA00001946"/>
    </source>
</evidence>
<dbReference type="SUPFAM" id="SSF55811">
    <property type="entry name" value="Nudix"/>
    <property type="match status" value="1"/>
</dbReference>
<proteinExistence type="predicted"/>
<feature type="domain" description="Nudix hydrolase" evidence="7">
    <location>
        <begin position="25"/>
        <end position="158"/>
    </location>
</feature>
<evidence type="ECO:0000259" key="7">
    <source>
        <dbReference type="PROSITE" id="PS51462"/>
    </source>
</evidence>
<dbReference type="GO" id="GO:0010945">
    <property type="term" value="F:coenzyme A diphosphatase activity"/>
    <property type="evidence" value="ECO:0007669"/>
    <property type="project" value="InterPro"/>
</dbReference>
<evidence type="ECO:0000256" key="5">
    <source>
        <dbReference type="ARBA" id="ARBA00022842"/>
    </source>
</evidence>
<dbReference type="Gene3D" id="3.90.79.10">
    <property type="entry name" value="Nucleoside Triphosphate Pyrophosphohydrolase"/>
    <property type="match status" value="1"/>
</dbReference>
<dbReference type="EMBL" id="UINC01001313">
    <property type="protein sequence ID" value="SUZ77352.1"/>
    <property type="molecule type" value="Genomic_DNA"/>
</dbReference>
<evidence type="ECO:0000256" key="4">
    <source>
        <dbReference type="ARBA" id="ARBA00022801"/>
    </source>
</evidence>
<evidence type="ECO:0000256" key="3">
    <source>
        <dbReference type="ARBA" id="ARBA00022723"/>
    </source>
</evidence>
<keyword evidence="3" id="KW-0479">Metal-binding</keyword>
<comment type="cofactor">
    <cofactor evidence="2">
        <name>Mg(2+)</name>
        <dbReference type="ChEBI" id="CHEBI:18420"/>
    </cofactor>
</comment>
<dbReference type="AlphaFoldDB" id="A0A381QDG3"/>
<keyword evidence="5" id="KW-0460">Magnesium</keyword>
<dbReference type="InterPro" id="IPR045121">
    <property type="entry name" value="CoAse"/>
</dbReference>
<sequence length="194" mass="21995">VTLSPAYIKDRLNGIEELKSPSTNHIPAGVLVLLFDRDGEYWVILNKRTQKVEHHKGEICFPGGRKDRLDKDLTETALRETWEEMGVDPSNVSVLGILGKTETTTGYEITPTVGLISYPYQFNIHNDEVEEVIEMPLSCLFLKDIRRYEAKLLEGEVIVQPAFHYENNMIFGATARILSNFACLIDSRNLKEPA</sequence>
<protein>
    <recommendedName>
        <fullName evidence="7">Nudix hydrolase domain-containing protein</fullName>
    </recommendedName>
</protein>
<dbReference type="InterPro" id="IPR000086">
    <property type="entry name" value="NUDIX_hydrolase_dom"/>
</dbReference>
<keyword evidence="6" id="KW-0464">Manganese</keyword>
<dbReference type="CDD" id="cd03426">
    <property type="entry name" value="NUDIX_CoAse_Nudt7"/>
    <property type="match status" value="1"/>
</dbReference>
<accession>A0A381QDG3</accession>
<evidence type="ECO:0000256" key="1">
    <source>
        <dbReference type="ARBA" id="ARBA00001936"/>
    </source>
</evidence>
<dbReference type="PROSITE" id="PS51462">
    <property type="entry name" value="NUDIX"/>
    <property type="match status" value="1"/>
</dbReference>
<dbReference type="InterPro" id="IPR015797">
    <property type="entry name" value="NUDIX_hydrolase-like_dom_sf"/>
</dbReference>
<organism evidence="8">
    <name type="scientific">marine metagenome</name>
    <dbReference type="NCBI Taxonomy" id="408172"/>
    <lineage>
        <taxon>unclassified sequences</taxon>
        <taxon>metagenomes</taxon>
        <taxon>ecological metagenomes</taxon>
    </lineage>
</organism>
<dbReference type="Pfam" id="PF00293">
    <property type="entry name" value="NUDIX"/>
    <property type="match status" value="1"/>
</dbReference>
<gene>
    <name evidence="8" type="ORF">METZ01_LOCUS30206</name>
</gene>
<comment type="cofactor">
    <cofactor evidence="1">
        <name>Mn(2+)</name>
        <dbReference type="ChEBI" id="CHEBI:29035"/>
    </cofactor>
</comment>
<evidence type="ECO:0000313" key="8">
    <source>
        <dbReference type="EMBL" id="SUZ77352.1"/>
    </source>
</evidence>
<feature type="non-terminal residue" evidence="8">
    <location>
        <position position="1"/>
    </location>
</feature>
<dbReference type="GO" id="GO:0046872">
    <property type="term" value="F:metal ion binding"/>
    <property type="evidence" value="ECO:0007669"/>
    <property type="project" value="UniProtKB-KW"/>
</dbReference>